<protein>
    <submittedName>
        <fullName evidence="1">Uncharacterized protein</fullName>
    </submittedName>
</protein>
<proteinExistence type="predicted"/>
<dbReference type="Proteomes" id="UP001255416">
    <property type="component" value="Unassembled WGS sequence"/>
</dbReference>
<dbReference type="EMBL" id="JASMWN010000023">
    <property type="protein sequence ID" value="MDU9006427.1"/>
    <property type="molecule type" value="Genomic_DNA"/>
</dbReference>
<keyword evidence="2" id="KW-1185">Reference proteome</keyword>
<dbReference type="RefSeq" id="WP_316781494.1">
    <property type="nucleotide sequence ID" value="NZ_JASMWN010000023.1"/>
</dbReference>
<evidence type="ECO:0000313" key="2">
    <source>
        <dbReference type="Proteomes" id="UP001255416"/>
    </source>
</evidence>
<sequence>MTDHLADLLGLSSEFIRFAVGAGLGEVYARYVTNVERDWPTRSEVSVTVLTSRDVFPQVRSSVYGLGSGRLPGEAQAREYFVTQEKILSGRLGLLGLKERVSSTGIEERAGEWSLDLTFGIDVSDDPIFGTFTRAHRLLYLQGDNPLMLEIRAVGRDSSQWCHDLLANKIDPASLRLEQVFENAHEQRSEAVPELLRMEAEGIQVPELTHDVVARLAKNLRATLPELHPVGHIVSRSNILLWHALGEGSAISTAELESWNTECARLALDLPDQWFRHFVGSSITTRTGLMLGEEARGVSPHKIEGLIRYASVLRHLASTNEPTAQQGEVTALVLWVLQALQCLGDIGVCRQVCQAVSELEGDDVSLNLAVENAVEQAAQFARRRGDSTEAALLGIRRSELAAAILQAASARRRFDAGGNNIYSALFGKLHQYNFHYQGMLYGLDADGVIVHAFCTRSGKTWPAVLSCSNDPPGNPLSRAVAFPPACAASFAR</sequence>
<accession>A0ABU3VJP8</accession>
<gene>
    <name evidence="1" type="ORF">QO231_21575</name>
</gene>
<reference evidence="2" key="1">
    <citation type="submission" date="2023-05" db="EMBL/GenBank/DDBJ databases">
        <title>Sedimentitalea sp. nov. JM2-8.</title>
        <authorList>
            <person name="Huang J."/>
        </authorList>
    </citation>
    <scope>NUCLEOTIDE SEQUENCE [LARGE SCALE GENOMIC DNA]</scope>
    <source>
        <strain evidence="2">KHS03</strain>
    </source>
</reference>
<evidence type="ECO:0000313" key="1">
    <source>
        <dbReference type="EMBL" id="MDU9006427.1"/>
    </source>
</evidence>
<name>A0ABU3VJP8_9RHOB</name>
<organism evidence="1 2">
    <name type="scientific">Sedimentitalea todarodis</name>
    <dbReference type="NCBI Taxonomy" id="1631240"/>
    <lineage>
        <taxon>Bacteria</taxon>
        <taxon>Pseudomonadati</taxon>
        <taxon>Pseudomonadota</taxon>
        <taxon>Alphaproteobacteria</taxon>
        <taxon>Rhodobacterales</taxon>
        <taxon>Paracoccaceae</taxon>
        <taxon>Sedimentitalea</taxon>
    </lineage>
</organism>
<comment type="caution">
    <text evidence="1">The sequence shown here is derived from an EMBL/GenBank/DDBJ whole genome shotgun (WGS) entry which is preliminary data.</text>
</comment>